<protein>
    <submittedName>
        <fullName evidence="1">Uncharacterized protein</fullName>
    </submittedName>
</protein>
<evidence type="ECO:0000313" key="1">
    <source>
        <dbReference type="EMBL" id="TYI73990.1"/>
    </source>
</evidence>
<gene>
    <name evidence="1" type="ORF">E1A91_D07G168200v1</name>
</gene>
<accession>A0A5D2UB60</accession>
<organism evidence="1 2">
    <name type="scientific">Gossypium mustelinum</name>
    <name type="common">Cotton</name>
    <name type="synonym">Gossypium caicoense</name>
    <dbReference type="NCBI Taxonomy" id="34275"/>
    <lineage>
        <taxon>Eukaryota</taxon>
        <taxon>Viridiplantae</taxon>
        <taxon>Streptophyta</taxon>
        <taxon>Embryophyta</taxon>
        <taxon>Tracheophyta</taxon>
        <taxon>Spermatophyta</taxon>
        <taxon>Magnoliopsida</taxon>
        <taxon>eudicotyledons</taxon>
        <taxon>Gunneridae</taxon>
        <taxon>Pentapetalae</taxon>
        <taxon>rosids</taxon>
        <taxon>malvids</taxon>
        <taxon>Malvales</taxon>
        <taxon>Malvaceae</taxon>
        <taxon>Malvoideae</taxon>
        <taxon>Gossypium</taxon>
    </lineage>
</organism>
<sequence>MRARGGRFIGGIARNVQVHTSSHPGLVTFTTRTSLKHFCSVVCFEFPVYYVRLLTSLKVLCFCDDVFVSFNEHPGLVICFNSIHCFSGPGTQKFIE</sequence>
<keyword evidence="2" id="KW-1185">Reference proteome</keyword>
<dbReference type="EMBL" id="CM017655">
    <property type="protein sequence ID" value="TYI73990.1"/>
    <property type="molecule type" value="Genomic_DNA"/>
</dbReference>
<reference evidence="1 2" key="1">
    <citation type="submission" date="2019-07" db="EMBL/GenBank/DDBJ databases">
        <title>WGS assembly of Gossypium mustelinum.</title>
        <authorList>
            <person name="Chen Z.J."/>
            <person name="Sreedasyam A."/>
            <person name="Ando A."/>
            <person name="Song Q."/>
            <person name="De L."/>
            <person name="Hulse-Kemp A."/>
            <person name="Ding M."/>
            <person name="Ye W."/>
            <person name="Kirkbride R."/>
            <person name="Jenkins J."/>
            <person name="Plott C."/>
            <person name="Lovell J."/>
            <person name="Lin Y.-M."/>
            <person name="Vaughn R."/>
            <person name="Liu B."/>
            <person name="Li W."/>
            <person name="Simpson S."/>
            <person name="Scheffler B."/>
            <person name="Saski C."/>
            <person name="Grover C."/>
            <person name="Hu G."/>
            <person name="Conover J."/>
            <person name="Carlson J."/>
            <person name="Shu S."/>
            <person name="Boston L."/>
            <person name="Williams M."/>
            <person name="Peterson D."/>
            <person name="Mcgee K."/>
            <person name="Jones D."/>
            <person name="Wendel J."/>
            <person name="Stelly D."/>
            <person name="Grimwood J."/>
            <person name="Schmutz J."/>
        </authorList>
    </citation>
    <scope>NUCLEOTIDE SEQUENCE [LARGE SCALE GENOMIC DNA]</scope>
    <source>
        <strain evidence="1">1408120.09</strain>
    </source>
</reference>
<name>A0A5D2UB60_GOSMU</name>
<evidence type="ECO:0000313" key="2">
    <source>
        <dbReference type="Proteomes" id="UP000323597"/>
    </source>
</evidence>
<dbReference type="Proteomes" id="UP000323597">
    <property type="component" value="Chromosome D07"/>
</dbReference>
<dbReference type="AlphaFoldDB" id="A0A5D2UB60"/>
<proteinExistence type="predicted"/>